<evidence type="ECO:0000313" key="2">
    <source>
        <dbReference type="Proteomes" id="UP000000292"/>
    </source>
</evidence>
<name>F8IL93_ALIAT</name>
<protein>
    <submittedName>
        <fullName evidence="1">Uncharacterized protein</fullName>
    </submittedName>
</protein>
<dbReference type="EMBL" id="CP002902">
    <property type="protein sequence ID" value="AEJ43659.1"/>
    <property type="molecule type" value="Genomic_DNA"/>
</dbReference>
<accession>F8IL93</accession>
<dbReference type="HOGENOM" id="CLU_2696308_0_0_9"/>
<dbReference type="AlphaFoldDB" id="F8IL93"/>
<reference evidence="1 2" key="1">
    <citation type="journal article" date="2011" name="J. Bacteriol.">
        <title>Complete Genome Sequence of Alicyclobacillus acidocaldarius Strain Tc-4-1.</title>
        <authorList>
            <person name="Chen Y."/>
            <person name="He Y."/>
            <person name="Zhang B."/>
            <person name="Yang J."/>
            <person name="Li W."/>
            <person name="Dong Z."/>
            <person name="Hu S."/>
        </authorList>
    </citation>
    <scope>NUCLEOTIDE SEQUENCE [LARGE SCALE GENOMIC DNA]</scope>
    <source>
        <strain evidence="1 2">Tc-4-1</strain>
    </source>
</reference>
<dbReference type="Proteomes" id="UP000000292">
    <property type="component" value="Chromosome"/>
</dbReference>
<organism evidence="1 2">
    <name type="scientific">Alicyclobacillus acidocaldarius (strain Tc-4-1)</name>
    <name type="common">Bacillus acidocaldarius</name>
    <dbReference type="NCBI Taxonomy" id="1048834"/>
    <lineage>
        <taxon>Bacteria</taxon>
        <taxon>Bacillati</taxon>
        <taxon>Bacillota</taxon>
        <taxon>Bacilli</taxon>
        <taxon>Bacillales</taxon>
        <taxon>Alicyclobacillaceae</taxon>
        <taxon>Alicyclobacillus</taxon>
    </lineage>
</organism>
<dbReference type="STRING" id="1048834.TC41_1732"/>
<gene>
    <name evidence="1" type="ordered locus">TC41_1732</name>
</gene>
<proteinExistence type="predicted"/>
<evidence type="ECO:0000313" key="1">
    <source>
        <dbReference type="EMBL" id="AEJ43659.1"/>
    </source>
</evidence>
<reference evidence="2" key="2">
    <citation type="submission" date="2011-06" db="EMBL/GenBank/DDBJ databases">
        <title>The complete genome sequence of Alicyclobacillus acidocaldarius sp. Tc-4-1.</title>
        <authorList>
            <person name="Chen Y."/>
            <person name="He Y."/>
            <person name="Dong Z."/>
            <person name="Hu S."/>
        </authorList>
    </citation>
    <scope>NUCLEOTIDE SEQUENCE [LARGE SCALE GENOMIC DNA]</scope>
    <source>
        <strain evidence="2">Tc-4-1</strain>
    </source>
</reference>
<sequence length="73" mass="8178">MIGYVKVLAKEVTKPNIIPSTTGIVLSDEGIVFRKKVPINPNTIEAKETDLKVSRVASESIRSMRIRDVLVRR</sequence>
<dbReference type="KEGG" id="aad:TC41_1732"/>